<dbReference type="EMBL" id="CM026433">
    <property type="protein sequence ID" value="KAG0554883.1"/>
    <property type="molecule type" value="Genomic_DNA"/>
</dbReference>
<evidence type="ECO:0000313" key="1">
    <source>
        <dbReference type="EMBL" id="KAG0554883.1"/>
    </source>
</evidence>
<gene>
    <name evidence="1" type="ORF">KC19_12G127800</name>
</gene>
<name>A0A8T0G6J8_CERPU</name>
<dbReference type="Proteomes" id="UP000822688">
    <property type="component" value="Chromosome 12"/>
</dbReference>
<protein>
    <submittedName>
        <fullName evidence="1">Uncharacterized protein</fullName>
    </submittedName>
</protein>
<comment type="caution">
    <text evidence="1">The sequence shown here is derived from an EMBL/GenBank/DDBJ whole genome shotgun (WGS) entry which is preliminary data.</text>
</comment>
<dbReference type="PANTHER" id="PTHR33625">
    <property type="entry name" value="OS08G0179900 PROTEIN"/>
    <property type="match status" value="1"/>
</dbReference>
<organism evidence="1 2">
    <name type="scientific">Ceratodon purpureus</name>
    <name type="common">Fire moss</name>
    <name type="synonym">Dicranum purpureum</name>
    <dbReference type="NCBI Taxonomy" id="3225"/>
    <lineage>
        <taxon>Eukaryota</taxon>
        <taxon>Viridiplantae</taxon>
        <taxon>Streptophyta</taxon>
        <taxon>Embryophyta</taxon>
        <taxon>Bryophyta</taxon>
        <taxon>Bryophytina</taxon>
        <taxon>Bryopsida</taxon>
        <taxon>Dicranidae</taxon>
        <taxon>Pseudoditrichales</taxon>
        <taxon>Ditrichaceae</taxon>
        <taxon>Ceratodon</taxon>
    </lineage>
</organism>
<evidence type="ECO:0000313" key="2">
    <source>
        <dbReference type="Proteomes" id="UP000822688"/>
    </source>
</evidence>
<dbReference type="AlphaFoldDB" id="A0A8T0G6J8"/>
<dbReference type="PANTHER" id="PTHR33625:SF13">
    <property type="match status" value="1"/>
</dbReference>
<sequence length="311" mass="33411">MLRSISKVAGTAAAAAVASVSTPAVAHVDPSAAARHRDASRLSKPSAGPHYIDDEYDFCHEETPIVVDHFAQFGGVPTQEEADEAARELKATFVQKDAAKISSPRSPGPTINDGPCVEVGSVSMATATQRSFDVQELTTTSANQLVSSSAEHNNALALVAPGGSHVVTRCLDLLQTDPDIQAAVVSLARDPAIWDAFVKNEKVQELMRQRTMTVSRNGGYEGYEEVPSSTSTTQPQRVNPFLVAFNCIRNVVWEMMDTMVDLVNGVFGFVDRKIFGDKDSDPTDVPFKACMVLTILVLALVVLKRNPAPVV</sequence>
<proteinExistence type="predicted"/>
<keyword evidence="2" id="KW-1185">Reference proteome</keyword>
<reference evidence="1" key="1">
    <citation type="submission" date="2020-06" db="EMBL/GenBank/DDBJ databases">
        <title>WGS assembly of Ceratodon purpureus strain R40.</title>
        <authorList>
            <person name="Carey S.B."/>
            <person name="Jenkins J."/>
            <person name="Shu S."/>
            <person name="Lovell J.T."/>
            <person name="Sreedasyam A."/>
            <person name="Maumus F."/>
            <person name="Tiley G.P."/>
            <person name="Fernandez-Pozo N."/>
            <person name="Barry K."/>
            <person name="Chen C."/>
            <person name="Wang M."/>
            <person name="Lipzen A."/>
            <person name="Daum C."/>
            <person name="Saski C.A."/>
            <person name="Payton A.C."/>
            <person name="Mcbreen J.C."/>
            <person name="Conrad R.E."/>
            <person name="Kollar L.M."/>
            <person name="Olsson S."/>
            <person name="Huttunen S."/>
            <person name="Landis J.B."/>
            <person name="Wickett N.J."/>
            <person name="Johnson M.G."/>
            <person name="Rensing S.A."/>
            <person name="Grimwood J."/>
            <person name="Schmutz J."/>
            <person name="Mcdaniel S.F."/>
        </authorList>
    </citation>
    <scope>NUCLEOTIDE SEQUENCE</scope>
    <source>
        <strain evidence="1">R40</strain>
    </source>
</reference>
<accession>A0A8T0G6J8</accession>